<dbReference type="Proteomes" id="UP000078540">
    <property type="component" value="Unassembled WGS sequence"/>
</dbReference>
<dbReference type="EMBL" id="KQ976701">
    <property type="protein sequence ID" value="KYM77378.1"/>
    <property type="molecule type" value="Genomic_DNA"/>
</dbReference>
<gene>
    <name evidence="2" type="ORF">ALC53_12360</name>
</gene>
<evidence type="ECO:0000313" key="2">
    <source>
        <dbReference type="EMBL" id="KYM77378.1"/>
    </source>
</evidence>
<dbReference type="AlphaFoldDB" id="A0A195AYR4"/>
<accession>A0A195AYR4</accession>
<name>A0A195AYR4_9HYME</name>
<evidence type="ECO:0000256" key="1">
    <source>
        <dbReference type="SAM" id="MobiDB-lite"/>
    </source>
</evidence>
<evidence type="ECO:0000313" key="3">
    <source>
        <dbReference type="Proteomes" id="UP000078540"/>
    </source>
</evidence>
<sequence>MLAQSKVQKEDDYAARLKEVEDDDKDRNSDLTATSREKRSRECVLCETASVGAVRGLLDFLSELLDSGPVDGYLLDLVTVVSFSGTRGRM</sequence>
<protein>
    <submittedName>
        <fullName evidence="2">Uncharacterized protein</fullName>
    </submittedName>
</protein>
<feature type="region of interest" description="Disordered" evidence="1">
    <location>
        <begin position="1"/>
        <end position="39"/>
    </location>
</feature>
<organism evidence="2 3">
    <name type="scientific">Atta colombica</name>
    <dbReference type="NCBI Taxonomy" id="520822"/>
    <lineage>
        <taxon>Eukaryota</taxon>
        <taxon>Metazoa</taxon>
        <taxon>Ecdysozoa</taxon>
        <taxon>Arthropoda</taxon>
        <taxon>Hexapoda</taxon>
        <taxon>Insecta</taxon>
        <taxon>Pterygota</taxon>
        <taxon>Neoptera</taxon>
        <taxon>Endopterygota</taxon>
        <taxon>Hymenoptera</taxon>
        <taxon>Apocrita</taxon>
        <taxon>Aculeata</taxon>
        <taxon>Formicoidea</taxon>
        <taxon>Formicidae</taxon>
        <taxon>Myrmicinae</taxon>
        <taxon>Atta</taxon>
    </lineage>
</organism>
<keyword evidence="3" id="KW-1185">Reference proteome</keyword>
<feature type="compositionally biased region" description="Basic and acidic residues" evidence="1">
    <location>
        <begin position="7"/>
        <end position="39"/>
    </location>
</feature>
<reference evidence="2 3" key="1">
    <citation type="submission" date="2015-09" db="EMBL/GenBank/DDBJ databases">
        <title>Atta colombica WGS genome.</title>
        <authorList>
            <person name="Nygaard S."/>
            <person name="Hu H."/>
            <person name="Boomsma J."/>
            <person name="Zhang G."/>
        </authorList>
    </citation>
    <scope>NUCLEOTIDE SEQUENCE [LARGE SCALE GENOMIC DNA]</scope>
    <source>
        <strain evidence="2">Treedump-2</strain>
        <tissue evidence="2">Whole body</tissue>
    </source>
</reference>
<proteinExistence type="predicted"/>